<dbReference type="PANTHER" id="PTHR11439:SF498">
    <property type="entry name" value="DNAK FAMILY PROTEIN"/>
    <property type="match status" value="1"/>
</dbReference>
<dbReference type="AlphaFoldDB" id="A0A2N9J1K3"/>
<evidence type="ECO:0008006" key="2">
    <source>
        <dbReference type="Google" id="ProtNLM"/>
    </source>
</evidence>
<evidence type="ECO:0000313" key="1">
    <source>
        <dbReference type="EMBL" id="SPD30698.1"/>
    </source>
</evidence>
<accession>A0A2N9J1K3</accession>
<reference evidence="1" key="1">
    <citation type="submission" date="2018-02" db="EMBL/GenBank/DDBJ databases">
        <authorList>
            <person name="Cohen D.B."/>
            <person name="Kent A.D."/>
        </authorList>
    </citation>
    <scope>NUCLEOTIDE SEQUENCE</scope>
</reference>
<protein>
    <recommendedName>
        <fullName evidence="2">Reverse transcriptase Ty1/copia-type domain-containing protein</fullName>
    </recommendedName>
</protein>
<proteinExistence type="predicted"/>
<dbReference type="InterPro" id="IPR043502">
    <property type="entry name" value="DNA/RNA_pol_sf"/>
</dbReference>
<name>A0A2N9J1K3_FAGSY</name>
<organism evidence="1">
    <name type="scientific">Fagus sylvatica</name>
    <name type="common">Beechnut</name>
    <dbReference type="NCBI Taxonomy" id="28930"/>
    <lineage>
        <taxon>Eukaryota</taxon>
        <taxon>Viridiplantae</taxon>
        <taxon>Streptophyta</taxon>
        <taxon>Embryophyta</taxon>
        <taxon>Tracheophyta</taxon>
        <taxon>Spermatophyta</taxon>
        <taxon>Magnoliopsida</taxon>
        <taxon>eudicotyledons</taxon>
        <taxon>Gunneridae</taxon>
        <taxon>Pentapetalae</taxon>
        <taxon>rosids</taxon>
        <taxon>fabids</taxon>
        <taxon>Fagales</taxon>
        <taxon>Fagaceae</taxon>
        <taxon>Fagus</taxon>
    </lineage>
</organism>
<sequence length="195" mass="21821">MSAPRIPHLQAAHRVLQYLKGSPGQGLFFPTTNSLQLKAFCDSDWAGCSDTRRSVTGFCIFLGDSLISWRSKKQSIVSRSSTEAEYRAMAITTCEVTWLLSLLRDFQIDHSMAALLFCDNQATLHIAANPVFHERTKHIEVDCHFIRDKIQAGILKTLHICSTHQLADIFTKPLGFVPFSHLLSKLGVLNIHSPT</sequence>
<dbReference type="CDD" id="cd09272">
    <property type="entry name" value="RNase_HI_RT_Ty1"/>
    <property type="match status" value="1"/>
</dbReference>
<dbReference type="EMBL" id="OIVN01006328">
    <property type="protein sequence ID" value="SPD30698.1"/>
    <property type="molecule type" value="Genomic_DNA"/>
</dbReference>
<gene>
    <name evidence="1" type="ORF">FSB_LOCUS58580</name>
</gene>
<dbReference type="SUPFAM" id="SSF56672">
    <property type="entry name" value="DNA/RNA polymerases"/>
    <property type="match status" value="1"/>
</dbReference>
<dbReference type="PANTHER" id="PTHR11439">
    <property type="entry name" value="GAG-POL-RELATED RETROTRANSPOSON"/>
    <property type="match status" value="1"/>
</dbReference>